<keyword evidence="4 6" id="KW-0472">Membrane</keyword>
<dbReference type="Proteomes" id="UP000696485">
    <property type="component" value="Unassembled WGS sequence"/>
</dbReference>
<evidence type="ECO:0000256" key="2">
    <source>
        <dbReference type="ARBA" id="ARBA00022692"/>
    </source>
</evidence>
<dbReference type="GO" id="GO:0016020">
    <property type="term" value="C:membrane"/>
    <property type="evidence" value="ECO:0007669"/>
    <property type="project" value="UniProtKB-SubCell"/>
</dbReference>
<reference evidence="7" key="1">
    <citation type="journal article" date="2020" name="Fungal Divers.">
        <title>Resolving the Mortierellaceae phylogeny through synthesis of multi-gene phylogenetics and phylogenomics.</title>
        <authorList>
            <person name="Vandepol N."/>
            <person name="Liber J."/>
            <person name="Desiro A."/>
            <person name="Na H."/>
            <person name="Kennedy M."/>
            <person name="Barry K."/>
            <person name="Grigoriev I.V."/>
            <person name="Miller A.N."/>
            <person name="O'Donnell K."/>
            <person name="Stajich J.E."/>
            <person name="Bonito G."/>
        </authorList>
    </citation>
    <scope>NUCLEOTIDE SEQUENCE</scope>
    <source>
        <strain evidence="7">NVP1</strain>
    </source>
</reference>
<sequence>MSRAHSHTYAQIPVSEAQDASRASLLTGSQDDDPAVAPSTLPQQQQQRTLRNPLSSSSGTGYSALYNRDDDEDDDENDTHRINALDDDEEGSFSNSVPLRPMNRRPSHSEITIAPSIPSSMSPYANGSPGPSTPRRGTPVAQSARRMIQSTMDGVFSNLSAKPRVEKPYQEELPPPYKSAALDVSPAYYETTVMAPGFSDDEVLVDGLPVGSMFGFMWNMIISMSFQFVGFFLTYLLHTSHSTKNGSKMGLGVTFISMGWQLMNGKSALGDDNDDEGYDDDTGYVSPNPLPSGKFAETIPESEWLSFLLMALGGLIMMQSMYEFAKAKRTEMVINATSSSSLGEETVPESAAAGASLGSSGTLTMEGVVVATTPLSTPLGTRIPPRDSVV</sequence>
<comment type="caution">
    <text evidence="7">The sequence shown here is derived from an EMBL/GenBank/DDBJ whole genome shotgun (WGS) entry which is preliminary data.</text>
</comment>
<dbReference type="GO" id="GO:0007034">
    <property type="term" value="P:vacuolar transport"/>
    <property type="evidence" value="ECO:0007669"/>
    <property type="project" value="InterPro"/>
</dbReference>
<evidence type="ECO:0008006" key="9">
    <source>
        <dbReference type="Google" id="ProtNLM"/>
    </source>
</evidence>
<evidence type="ECO:0000256" key="1">
    <source>
        <dbReference type="ARBA" id="ARBA00004141"/>
    </source>
</evidence>
<dbReference type="AlphaFoldDB" id="A0A9P5SPN0"/>
<dbReference type="GO" id="GO:0005783">
    <property type="term" value="C:endoplasmic reticulum"/>
    <property type="evidence" value="ECO:0007669"/>
    <property type="project" value="TreeGrafter"/>
</dbReference>
<feature type="transmembrane region" description="Helical" evidence="6">
    <location>
        <begin position="304"/>
        <end position="322"/>
    </location>
</feature>
<comment type="subcellular location">
    <subcellularLocation>
        <location evidence="1">Membrane</location>
        <topology evidence="1">Multi-pass membrane protein</topology>
    </subcellularLocation>
</comment>
<keyword evidence="2 6" id="KW-0812">Transmembrane</keyword>
<feature type="compositionally biased region" description="Polar residues" evidence="5">
    <location>
        <begin position="48"/>
        <end position="61"/>
    </location>
</feature>
<dbReference type="GO" id="GO:0031398">
    <property type="term" value="P:positive regulation of protein ubiquitination"/>
    <property type="evidence" value="ECO:0007669"/>
    <property type="project" value="TreeGrafter"/>
</dbReference>
<dbReference type="CDD" id="cd22212">
    <property type="entry name" value="NDFIP-like"/>
    <property type="match status" value="1"/>
</dbReference>
<accession>A0A9P5SPN0</accession>
<evidence type="ECO:0000313" key="7">
    <source>
        <dbReference type="EMBL" id="KAF9332197.1"/>
    </source>
</evidence>
<dbReference type="PANTHER" id="PTHR13396:SF5">
    <property type="entry name" value="NEDD4 FAMILY INTERACTING PROTEIN"/>
    <property type="match status" value="1"/>
</dbReference>
<keyword evidence="8" id="KW-1185">Reference proteome</keyword>
<dbReference type="InterPro" id="IPR019325">
    <property type="entry name" value="NEDD4/Bsd2"/>
</dbReference>
<feature type="transmembrane region" description="Helical" evidence="6">
    <location>
        <begin position="216"/>
        <end position="237"/>
    </location>
</feature>
<dbReference type="EMBL" id="JAAAUY010000275">
    <property type="protein sequence ID" value="KAF9332197.1"/>
    <property type="molecule type" value="Genomic_DNA"/>
</dbReference>
<dbReference type="GO" id="GO:0006511">
    <property type="term" value="P:ubiquitin-dependent protein catabolic process"/>
    <property type="evidence" value="ECO:0007669"/>
    <property type="project" value="TreeGrafter"/>
</dbReference>
<organism evidence="7 8">
    <name type="scientific">Podila minutissima</name>
    <dbReference type="NCBI Taxonomy" id="64525"/>
    <lineage>
        <taxon>Eukaryota</taxon>
        <taxon>Fungi</taxon>
        <taxon>Fungi incertae sedis</taxon>
        <taxon>Mucoromycota</taxon>
        <taxon>Mortierellomycotina</taxon>
        <taxon>Mortierellomycetes</taxon>
        <taxon>Mortierellales</taxon>
        <taxon>Mortierellaceae</taxon>
        <taxon>Podila</taxon>
    </lineage>
</organism>
<dbReference type="GO" id="GO:0030001">
    <property type="term" value="P:metal ion transport"/>
    <property type="evidence" value="ECO:0007669"/>
    <property type="project" value="InterPro"/>
</dbReference>
<evidence type="ECO:0000256" key="5">
    <source>
        <dbReference type="SAM" id="MobiDB-lite"/>
    </source>
</evidence>
<gene>
    <name evidence="7" type="ORF">BG006_004937</name>
</gene>
<name>A0A9P5SPN0_9FUNG</name>
<dbReference type="GO" id="GO:0048471">
    <property type="term" value="C:perinuclear region of cytoplasm"/>
    <property type="evidence" value="ECO:0007669"/>
    <property type="project" value="TreeGrafter"/>
</dbReference>
<proteinExistence type="predicted"/>
<protein>
    <recommendedName>
        <fullName evidence="9">Metal homeostatis protein bsd2</fullName>
    </recommendedName>
</protein>
<dbReference type="PANTHER" id="PTHR13396">
    <property type="entry name" value="NEDD4 FAMILY INTERACTING PROTEIN 1/2"/>
    <property type="match status" value="1"/>
</dbReference>
<dbReference type="Pfam" id="PF10176">
    <property type="entry name" value="NEDD4_Bsd2"/>
    <property type="match status" value="1"/>
</dbReference>
<evidence type="ECO:0000256" key="3">
    <source>
        <dbReference type="ARBA" id="ARBA00022989"/>
    </source>
</evidence>
<dbReference type="GO" id="GO:0005794">
    <property type="term" value="C:Golgi apparatus"/>
    <property type="evidence" value="ECO:0007669"/>
    <property type="project" value="TreeGrafter"/>
</dbReference>
<evidence type="ECO:0000256" key="6">
    <source>
        <dbReference type="SAM" id="Phobius"/>
    </source>
</evidence>
<keyword evidence="3 6" id="KW-1133">Transmembrane helix</keyword>
<evidence type="ECO:0000256" key="4">
    <source>
        <dbReference type="ARBA" id="ARBA00023136"/>
    </source>
</evidence>
<evidence type="ECO:0000313" key="8">
    <source>
        <dbReference type="Proteomes" id="UP000696485"/>
    </source>
</evidence>
<feature type="region of interest" description="Disordered" evidence="5">
    <location>
        <begin position="1"/>
        <end position="143"/>
    </location>
</feature>